<sequence>MPGIVQARATISPLLPFAAGNGYADSTGGVLECQPVEVSLSCLVFLATADKLKMRYPFPIADGRKQVVFAETFTALSRLKKRAKLAINCIC</sequence>
<dbReference type="AlphaFoldDB" id="A0A212LAJ3"/>
<evidence type="ECO:0000313" key="1">
    <source>
        <dbReference type="EMBL" id="SCM74556.1"/>
    </source>
</evidence>
<proteinExistence type="predicted"/>
<reference evidence="1" key="1">
    <citation type="submission" date="2016-08" db="EMBL/GenBank/DDBJ databases">
        <authorList>
            <person name="Seilhamer J.J."/>
        </authorList>
    </citation>
    <scope>NUCLEOTIDE SEQUENCE</scope>
    <source>
        <strain evidence="1">86-1</strain>
    </source>
</reference>
<accession>A0A212LAJ3</accession>
<gene>
    <name evidence="1" type="ORF">KL86DES1_22014</name>
</gene>
<dbReference type="EMBL" id="FMJC01000002">
    <property type="protein sequence ID" value="SCM74556.1"/>
    <property type="molecule type" value="Genomic_DNA"/>
</dbReference>
<organism evidence="1">
    <name type="scientific">uncultured Desulfovibrio sp</name>
    <dbReference type="NCBI Taxonomy" id="167968"/>
    <lineage>
        <taxon>Bacteria</taxon>
        <taxon>Pseudomonadati</taxon>
        <taxon>Thermodesulfobacteriota</taxon>
        <taxon>Desulfovibrionia</taxon>
        <taxon>Desulfovibrionales</taxon>
        <taxon>Desulfovibrionaceae</taxon>
        <taxon>Desulfovibrio</taxon>
        <taxon>environmental samples</taxon>
    </lineage>
</organism>
<name>A0A212LAJ3_9BACT</name>
<protein>
    <submittedName>
        <fullName evidence="1">Uncharacterized protein</fullName>
    </submittedName>
</protein>